<dbReference type="Gene3D" id="3.40.630.10">
    <property type="entry name" value="Zn peptidases"/>
    <property type="match status" value="2"/>
</dbReference>
<dbReference type="PATRIC" id="fig|1454004.3.peg.2752"/>
<dbReference type="Pfam" id="PF01546">
    <property type="entry name" value="Peptidase_M20"/>
    <property type="match status" value="1"/>
</dbReference>
<evidence type="ECO:0000256" key="1">
    <source>
        <dbReference type="ARBA" id="ARBA00001941"/>
    </source>
</evidence>
<feature type="domain" description="Peptidase M20 dimerisation" evidence="19">
    <location>
        <begin position="241"/>
        <end position="325"/>
    </location>
</feature>
<dbReference type="CDD" id="cd03890">
    <property type="entry name" value="M20_pepD"/>
    <property type="match status" value="1"/>
</dbReference>
<comment type="cofactor">
    <cofactor evidence="2">
        <name>Zn(2+)</name>
        <dbReference type="ChEBI" id="CHEBI:29105"/>
    </cofactor>
</comment>
<dbReference type="PRINTS" id="PR00934">
    <property type="entry name" value="XHISDIPTASE"/>
</dbReference>
<evidence type="ECO:0000313" key="21">
    <source>
        <dbReference type="Proteomes" id="UP000022141"/>
    </source>
</evidence>
<comment type="caution">
    <text evidence="20">The sequence shown here is derived from an EMBL/GenBank/DDBJ whole genome shotgun (WGS) entry which is preliminary data.</text>
</comment>
<evidence type="ECO:0000256" key="5">
    <source>
        <dbReference type="ARBA" id="ARBA00022801"/>
    </source>
</evidence>
<dbReference type="EMBL" id="JEMY01000035">
    <property type="protein sequence ID" value="EXI87312.1"/>
    <property type="molecule type" value="Genomic_DNA"/>
</dbReference>
<evidence type="ECO:0000256" key="11">
    <source>
        <dbReference type="ARBA" id="ARBA00038976"/>
    </source>
</evidence>
<dbReference type="SUPFAM" id="SSF53187">
    <property type="entry name" value="Zn-dependent exopeptidases"/>
    <property type="match status" value="1"/>
</dbReference>
<dbReference type="eggNOG" id="COG2195">
    <property type="taxonomic scope" value="Bacteria"/>
</dbReference>
<comment type="cofactor">
    <cofactor evidence="1">
        <name>Co(2+)</name>
        <dbReference type="ChEBI" id="CHEBI:48828"/>
    </cofactor>
</comment>
<comment type="similarity">
    <text evidence="13">Belongs to the peptidase M20C family.</text>
</comment>
<evidence type="ECO:0000256" key="9">
    <source>
        <dbReference type="ARBA" id="ARBA00023285"/>
    </source>
</evidence>
<dbReference type="AlphaFoldDB" id="A0A011QDD7"/>
<dbReference type="GO" id="GO:0005829">
    <property type="term" value="C:cytosol"/>
    <property type="evidence" value="ECO:0007669"/>
    <property type="project" value="TreeGrafter"/>
</dbReference>
<evidence type="ECO:0000313" key="20">
    <source>
        <dbReference type="EMBL" id="EXI87312.1"/>
    </source>
</evidence>
<dbReference type="Pfam" id="PF07687">
    <property type="entry name" value="M20_dimer"/>
    <property type="match status" value="1"/>
</dbReference>
<evidence type="ECO:0000256" key="15">
    <source>
        <dbReference type="ARBA" id="ARBA00075285"/>
    </source>
</evidence>
<evidence type="ECO:0000256" key="12">
    <source>
        <dbReference type="ARBA" id="ARBA00044252"/>
    </source>
</evidence>
<dbReference type="FunFam" id="3.40.630.10:FF:000018">
    <property type="entry name" value="Aminoacyl-histidine dipeptidase PepD"/>
    <property type="match status" value="1"/>
</dbReference>
<dbReference type="PANTHER" id="PTHR43501:SF1">
    <property type="entry name" value="CYTOSOL NON-SPECIFIC DIPEPTIDASE"/>
    <property type="match status" value="1"/>
</dbReference>
<evidence type="ECO:0000256" key="18">
    <source>
        <dbReference type="ARBA" id="ARBA00078074"/>
    </source>
</evidence>
<evidence type="ECO:0000259" key="19">
    <source>
        <dbReference type="Pfam" id="PF07687"/>
    </source>
</evidence>
<keyword evidence="21" id="KW-1185">Reference proteome</keyword>
<evidence type="ECO:0000256" key="7">
    <source>
        <dbReference type="ARBA" id="ARBA00022997"/>
    </source>
</evidence>
<organism evidence="20 21">
    <name type="scientific">Accumulibacter regalis</name>
    <dbReference type="NCBI Taxonomy" id="522306"/>
    <lineage>
        <taxon>Bacteria</taxon>
        <taxon>Pseudomonadati</taxon>
        <taxon>Pseudomonadota</taxon>
        <taxon>Betaproteobacteria</taxon>
        <taxon>Candidatus Accumulibacter</taxon>
    </lineage>
</organism>
<dbReference type="Proteomes" id="UP000022141">
    <property type="component" value="Unassembled WGS sequence"/>
</dbReference>
<comment type="catalytic activity">
    <reaction evidence="10">
        <text>Hydrolysis of dipeptides, preferentially hydrophobic dipeptides including prolyl amino acids.</text>
        <dbReference type="EC" id="3.4.13.18"/>
    </reaction>
</comment>
<evidence type="ECO:0000256" key="2">
    <source>
        <dbReference type="ARBA" id="ARBA00001947"/>
    </source>
</evidence>
<evidence type="ECO:0000256" key="4">
    <source>
        <dbReference type="ARBA" id="ARBA00022723"/>
    </source>
</evidence>
<evidence type="ECO:0000256" key="3">
    <source>
        <dbReference type="ARBA" id="ARBA00022670"/>
    </source>
</evidence>
<dbReference type="GO" id="GO:0006508">
    <property type="term" value="P:proteolysis"/>
    <property type="evidence" value="ECO:0007669"/>
    <property type="project" value="UniProtKB-KW"/>
</dbReference>
<dbReference type="InterPro" id="IPR002933">
    <property type="entry name" value="Peptidase_M20"/>
</dbReference>
<dbReference type="PIRSF" id="PIRSF016599">
    <property type="entry name" value="Xaa-His_dipept"/>
    <property type="match status" value="1"/>
</dbReference>
<gene>
    <name evidence="20" type="primary">pepD</name>
    <name evidence="20" type="ORF">AW11_02660</name>
</gene>
<keyword evidence="8" id="KW-0482">Metalloprotease</keyword>
<accession>A0A011QDD7</accession>
<keyword evidence="5 20" id="KW-0378">Hydrolase</keyword>
<dbReference type="InterPro" id="IPR011650">
    <property type="entry name" value="Peptidase_M20_dimer"/>
</dbReference>
<keyword evidence="4" id="KW-0479">Metal-binding</keyword>
<evidence type="ECO:0000256" key="8">
    <source>
        <dbReference type="ARBA" id="ARBA00023049"/>
    </source>
</evidence>
<dbReference type="GO" id="GO:0070573">
    <property type="term" value="F:metallodipeptidase activity"/>
    <property type="evidence" value="ECO:0007669"/>
    <property type="project" value="TreeGrafter"/>
</dbReference>
<protein>
    <recommendedName>
        <fullName evidence="14">Cytosol non-specific dipeptidase</fullName>
        <ecNumber evidence="11">3.4.13.18</ecNumber>
    </recommendedName>
    <alternativeName>
        <fullName evidence="17">Aminoacyl-histidine dipeptidase</fullName>
    </alternativeName>
    <alternativeName>
        <fullName evidence="16">Beta-alanyl-histidine dipeptidase</fullName>
    </alternativeName>
    <alternativeName>
        <fullName evidence="15">Carnosinase</fullName>
    </alternativeName>
    <alternativeName>
        <fullName evidence="12">Peptidase D</fullName>
    </alternativeName>
    <alternativeName>
        <fullName evidence="18">Xaa-His dipeptidase</fullName>
    </alternativeName>
</protein>
<sequence>MEARAGSGYRARLGSSIVTPHASPMNKTRQAGIDPVLSTLEPAAVWAHFATLCRIPRQSKAEGRLRDEIRRWALARGLSATVDAAGNLLLCKVASSGMDDAPGVILQAHLDMVCEKNAGTAHDFSCDPIRPLARDGWLLAEETTLGADNGIGVALILAALDDDSLRHGPLEALLTVDEEAGMGGAHGLQRGLLQGRLLLNLDTEEWGEFYLGCAGGLDVNVHREGRAEPVPGDLSAWRVDLRGLCGGHSGIDIHEQRGNAIKLLVRVLRDLESQLPLRLAQLSGGSARNALPREASATLAVPSGSVDALAARLASWQSSLREELPGVDGALHIDLVPASVDELMSVDDQFIWLASLSAAPHGVRRHSLSVPGVVETSNNLGMVGITPSAGFCNFMVRSLIDSGSKALADEIVALFALSGTVAEQAGHYPGWAPNPASPLLALCQSVYRRKFGAESSVQVIHAGLECGLIAARYPGLDMVSFGPTIRGAHAPGERVEIASVGRAWQLLTAILAAVGEGGASAESPRAPTAEAEGMS</sequence>
<dbReference type="FunFam" id="3.40.630.10:FF:000015">
    <property type="entry name" value="Aminoacyl-histidine dipeptidase PepD"/>
    <property type="match status" value="1"/>
</dbReference>
<dbReference type="PANTHER" id="PTHR43501">
    <property type="entry name" value="CYTOSOL NON-SPECIFIC DIPEPTIDASE"/>
    <property type="match status" value="1"/>
</dbReference>
<reference evidence="20" key="1">
    <citation type="submission" date="2014-02" db="EMBL/GenBank/DDBJ databases">
        <title>Expanding our view of genomic diversity in Candidatus Accumulibacter clades.</title>
        <authorList>
            <person name="Skennerton C.T."/>
            <person name="Barr J.J."/>
            <person name="Slater F.R."/>
            <person name="Bond P.L."/>
            <person name="Tyson G.W."/>
        </authorList>
    </citation>
    <scope>NUCLEOTIDE SEQUENCE [LARGE SCALE GENOMIC DNA]</scope>
</reference>
<evidence type="ECO:0000256" key="10">
    <source>
        <dbReference type="ARBA" id="ARBA00036421"/>
    </source>
</evidence>
<name>A0A011QDD7_ACCRE</name>
<evidence type="ECO:0000256" key="16">
    <source>
        <dbReference type="ARBA" id="ARBA00076004"/>
    </source>
</evidence>
<dbReference type="EC" id="3.4.13.18" evidence="11"/>
<keyword evidence="9" id="KW-0170">Cobalt</keyword>
<evidence type="ECO:0000256" key="17">
    <source>
        <dbReference type="ARBA" id="ARBA00077688"/>
    </source>
</evidence>
<dbReference type="NCBIfam" id="TIGR01893">
    <property type="entry name" value="aa-his-dipept"/>
    <property type="match status" value="1"/>
</dbReference>
<dbReference type="GO" id="GO:0046872">
    <property type="term" value="F:metal ion binding"/>
    <property type="evidence" value="ECO:0007669"/>
    <property type="project" value="UniProtKB-KW"/>
</dbReference>
<proteinExistence type="inferred from homology"/>
<evidence type="ECO:0000256" key="6">
    <source>
        <dbReference type="ARBA" id="ARBA00022833"/>
    </source>
</evidence>
<dbReference type="STRING" id="1454004.AW11_02660"/>
<dbReference type="InterPro" id="IPR001160">
    <property type="entry name" value="Peptidase_M20C"/>
</dbReference>
<keyword evidence="7 20" id="KW-0224">Dipeptidase</keyword>
<keyword evidence="3" id="KW-0645">Protease</keyword>
<keyword evidence="6" id="KW-0862">Zinc</keyword>
<evidence type="ECO:0000256" key="13">
    <source>
        <dbReference type="ARBA" id="ARBA00061423"/>
    </source>
</evidence>
<evidence type="ECO:0000256" key="14">
    <source>
        <dbReference type="ARBA" id="ARBA00071271"/>
    </source>
</evidence>